<keyword evidence="6 9" id="KW-1133">Transmembrane helix</keyword>
<organism evidence="10 11">
    <name type="scientific">Chelatococcus asaccharovorans</name>
    <dbReference type="NCBI Taxonomy" id="28210"/>
    <lineage>
        <taxon>Bacteria</taxon>
        <taxon>Pseudomonadati</taxon>
        <taxon>Pseudomonadota</taxon>
        <taxon>Alphaproteobacteria</taxon>
        <taxon>Hyphomicrobiales</taxon>
        <taxon>Chelatococcaceae</taxon>
        <taxon>Chelatococcus</taxon>
    </lineage>
</organism>
<keyword evidence="3 9" id="KW-0997">Cell inner membrane</keyword>
<proteinExistence type="inferred from homology"/>
<dbReference type="GO" id="GO:0090529">
    <property type="term" value="P:cell septum assembly"/>
    <property type="evidence" value="ECO:0007669"/>
    <property type="project" value="InterPro"/>
</dbReference>
<name>A0A2V3U1V1_9HYPH</name>
<keyword evidence="7 9" id="KW-0472">Membrane</keyword>
<comment type="subcellular location">
    <subcellularLocation>
        <location evidence="9">Cell inner membrane</location>
        <topology evidence="9">Single-pass type II membrane protein</topology>
    </subcellularLocation>
    <subcellularLocation>
        <location evidence="1">Membrane</location>
    </subcellularLocation>
    <text evidence="9">Localizes to the division septum.</text>
</comment>
<keyword evidence="11" id="KW-1185">Reference proteome</keyword>
<dbReference type="PANTHER" id="PTHR35851">
    <property type="entry name" value="CELL DIVISION PROTEIN FTSQ"/>
    <property type="match status" value="1"/>
</dbReference>
<dbReference type="InterPro" id="IPR005548">
    <property type="entry name" value="Cell_div_FtsQ/DivIB_C"/>
</dbReference>
<dbReference type="InterPro" id="IPR026579">
    <property type="entry name" value="FtsQ"/>
</dbReference>
<keyword evidence="4 9" id="KW-0132">Cell division</keyword>
<comment type="similarity">
    <text evidence="9">Belongs to the FtsQ/DivIB family. FtsQ subfamily.</text>
</comment>
<dbReference type="OrthoDB" id="9783091at2"/>
<dbReference type="InterPro" id="IPR045335">
    <property type="entry name" value="FtsQ_C_sf"/>
</dbReference>
<evidence type="ECO:0000256" key="2">
    <source>
        <dbReference type="ARBA" id="ARBA00022475"/>
    </source>
</evidence>
<protein>
    <recommendedName>
        <fullName evidence="9">Cell division protein FtsQ</fullName>
    </recommendedName>
</protein>
<sequence>MDGEGRFLRSLAFAAGEGVAARSVAGSSNVSASILGVMTGRRRRSRAGAAAATSFEQRLPRGTGSALTLGFLAAVSIYGIVLGGHVEDFRQAYGEPRHAIARALGFGINQINISGLVELSPTEVLGAAGISPKISLALLDAAEVRQRLELVPLIKEASVRKLYPNELSISITERKPHAIWQQNGELFVIATDGTVIDMLNDARFVRLPLVVGDQANVQSKDYLKLREEAGPLKQRIRAGILVAGRRWDLKLDNGVDIRLPEEGAGAAIARLAALERDQHILDKDILSVDMRMGDRLVLRLSEEAAQIRADRLNKKPNKQKGPEI</sequence>
<dbReference type="GO" id="GO:0032153">
    <property type="term" value="C:cell division site"/>
    <property type="evidence" value="ECO:0007669"/>
    <property type="project" value="UniProtKB-UniRule"/>
</dbReference>
<keyword evidence="5 9" id="KW-0812">Transmembrane</keyword>
<evidence type="ECO:0000256" key="9">
    <source>
        <dbReference type="HAMAP-Rule" id="MF_00911"/>
    </source>
</evidence>
<keyword evidence="8 9" id="KW-0131">Cell cycle</keyword>
<dbReference type="Pfam" id="PF03799">
    <property type="entry name" value="FtsQ_DivIB_C"/>
    <property type="match status" value="1"/>
</dbReference>
<dbReference type="InterPro" id="IPR013685">
    <property type="entry name" value="POTRA_FtsQ_type"/>
</dbReference>
<dbReference type="PROSITE" id="PS51779">
    <property type="entry name" value="POTRA"/>
    <property type="match status" value="1"/>
</dbReference>
<reference evidence="10 11" key="1">
    <citation type="submission" date="2018-05" db="EMBL/GenBank/DDBJ databases">
        <title>Genomic Encyclopedia of Type Strains, Phase IV (KMG-IV): sequencing the most valuable type-strain genomes for metagenomic binning, comparative biology and taxonomic classification.</title>
        <authorList>
            <person name="Goeker M."/>
        </authorList>
    </citation>
    <scope>NUCLEOTIDE SEQUENCE [LARGE SCALE GENOMIC DNA]</scope>
    <source>
        <strain evidence="10 11">DSM 6462</strain>
    </source>
</reference>
<comment type="caution">
    <text evidence="10">The sequence shown here is derived from an EMBL/GenBank/DDBJ whole genome shotgun (WGS) entry which is preliminary data.</text>
</comment>
<evidence type="ECO:0000256" key="1">
    <source>
        <dbReference type="ARBA" id="ARBA00004370"/>
    </source>
</evidence>
<dbReference type="AlphaFoldDB" id="A0A2V3U1V1"/>
<keyword evidence="2 9" id="KW-1003">Cell membrane</keyword>
<evidence type="ECO:0000313" key="10">
    <source>
        <dbReference type="EMBL" id="PXW55818.1"/>
    </source>
</evidence>
<evidence type="ECO:0000256" key="5">
    <source>
        <dbReference type="ARBA" id="ARBA00022692"/>
    </source>
</evidence>
<dbReference type="PANTHER" id="PTHR35851:SF1">
    <property type="entry name" value="CELL DIVISION PROTEIN FTSQ"/>
    <property type="match status" value="1"/>
</dbReference>
<gene>
    <name evidence="9" type="primary">ftsQ</name>
    <name evidence="10" type="ORF">C7450_109230</name>
</gene>
<dbReference type="Pfam" id="PF08478">
    <property type="entry name" value="POTRA_1"/>
    <property type="match status" value="1"/>
</dbReference>
<evidence type="ECO:0000313" key="11">
    <source>
        <dbReference type="Proteomes" id="UP000248021"/>
    </source>
</evidence>
<evidence type="ECO:0000256" key="6">
    <source>
        <dbReference type="ARBA" id="ARBA00022989"/>
    </source>
</evidence>
<dbReference type="Gene3D" id="3.10.20.310">
    <property type="entry name" value="membrane protein fhac"/>
    <property type="match status" value="1"/>
</dbReference>
<comment type="function">
    <text evidence="9">Essential cell division protein.</text>
</comment>
<dbReference type="Gene3D" id="3.40.50.11690">
    <property type="entry name" value="Cell division protein FtsQ/DivIB"/>
    <property type="match status" value="1"/>
</dbReference>
<evidence type="ECO:0000256" key="4">
    <source>
        <dbReference type="ARBA" id="ARBA00022618"/>
    </source>
</evidence>
<dbReference type="InterPro" id="IPR034746">
    <property type="entry name" value="POTRA"/>
</dbReference>
<dbReference type="EMBL" id="QJJK01000009">
    <property type="protein sequence ID" value="PXW55818.1"/>
    <property type="molecule type" value="Genomic_DNA"/>
</dbReference>
<dbReference type="GO" id="GO:0043093">
    <property type="term" value="P:FtsZ-dependent cytokinesis"/>
    <property type="evidence" value="ECO:0007669"/>
    <property type="project" value="UniProtKB-UniRule"/>
</dbReference>
<dbReference type="HAMAP" id="MF_00911">
    <property type="entry name" value="FtsQ_subfam"/>
    <property type="match status" value="1"/>
</dbReference>
<dbReference type="GO" id="GO:0005886">
    <property type="term" value="C:plasma membrane"/>
    <property type="evidence" value="ECO:0007669"/>
    <property type="project" value="UniProtKB-SubCell"/>
</dbReference>
<evidence type="ECO:0000256" key="8">
    <source>
        <dbReference type="ARBA" id="ARBA00023306"/>
    </source>
</evidence>
<evidence type="ECO:0000256" key="3">
    <source>
        <dbReference type="ARBA" id="ARBA00022519"/>
    </source>
</evidence>
<accession>A0A2V3U1V1</accession>
<dbReference type="Proteomes" id="UP000248021">
    <property type="component" value="Unassembled WGS sequence"/>
</dbReference>
<evidence type="ECO:0000256" key="7">
    <source>
        <dbReference type="ARBA" id="ARBA00023136"/>
    </source>
</evidence>